<organism evidence="1 2">
    <name type="scientific">Stentor coeruleus</name>
    <dbReference type="NCBI Taxonomy" id="5963"/>
    <lineage>
        <taxon>Eukaryota</taxon>
        <taxon>Sar</taxon>
        <taxon>Alveolata</taxon>
        <taxon>Ciliophora</taxon>
        <taxon>Postciliodesmatophora</taxon>
        <taxon>Heterotrichea</taxon>
        <taxon>Heterotrichida</taxon>
        <taxon>Stentoridae</taxon>
        <taxon>Stentor</taxon>
    </lineage>
</organism>
<gene>
    <name evidence="1" type="ORF">SteCoe_23470</name>
</gene>
<reference evidence="1 2" key="1">
    <citation type="submission" date="2016-11" db="EMBL/GenBank/DDBJ databases">
        <title>The macronuclear genome of Stentor coeruleus: a giant cell with tiny introns.</title>
        <authorList>
            <person name="Slabodnick M."/>
            <person name="Ruby J.G."/>
            <person name="Reiff S.B."/>
            <person name="Swart E.C."/>
            <person name="Gosai S."/>
            <person name="Prabakaran S."/>
            <person name="Witkowska E."/>
            <person name="Larue G.E."/>
            <person name="Fisher S."/>
            <person name="Freeman R.M."/>
            <person name="Gunawardena J."/>
            <person name="Chu W."/>
            <person name="Stover N.A."/>
            <person name="Gregory B.D."/>
            <person name="Nowacki M."/>
            <person name="Derisi J."/>
            <person name="Roy S.W."/>
            <person name="Marshall W.F."/>
            <person name="Sood P."/>
        </authorList>
    </citation>
    <scope>NUCLEOTIDE SEQUENCE [LARGE SCALE GENOMIC DNA]</scope>
    <source>
        <strain evidence="1">WM001</strain>
    </source>
</reference>
<keyword evidence="2" id="KW-1185">Reference proteome</keyword>
<dbReference type="AlphaFoldDB" id="A0A1R2BJT7"/>
<accession>A0A1R2BJT7</accession>
<proteinExistence type="predicted"/>
<dbReference type="Proteomes" id="UP000187209">
    <property type="component" value="Unassembled WGS sequence"/>
</dbReference>
<dbReference type="EMBL" id="MPUH01000597">
    <property type="protein sequence ID" value="OMJ77029.1"/>
    <property type="molecule type" value="Genomic_DNA"/>
</dbReference>
<protein>
    <submittedName>
        <fullName evidence="1">Uncharacterized protein</fullName>
    </submittedName>
</protein>
<sequence length="325" mass="38556">MQCEIFTPYMRMQARCCNISEPLNNFFPFGRVVYFDSYAYAYCYLVLNQFFIFYRSNSGYHDTVMNEFINLIPFPELSYAICNRNVAALDILSVNENFMKCLKYLGDYYSQEYGQNQQLSLIWYLHTLRNIWKQKIFIFSYDDNFFLKYSEFVQDSCSYSIYVFIQQNSNNFVIFYPRQGLNHYDMIEKLFRTVDANSSNHIINYHIPNNIPTKTQCSEKLNVLKNQMHEVKKKAINPKIEAECNACKKVFGYEKLLKLEKSFFCFECAKEHSKGQSKGKNQIVFNSVQSFDGTKFTKLECCAKKDMKVKLNTKNKYFIHVKCLK</sequence>
<comment type="caution">
    <text evidence="1">The sequence shown here is derived from an EMBL/GenBank/DDBJ whole genome shotgun (WGS) entry which is preliminary data.</text>
</comment>
<evidence type="ECO:0000313" key="2">
    <source>
        <dbReference type="Proteomes" id="UP000187209"/>
    </source>
</evidence>
<name>A0A1R2BJT7_9CILI</name>
<evidence type="ECO:0000313" key="1">
    <source>
        <dbReference type="EMBL" id="OMJ77029.1"/>
    </source>
</evidence>